<keyword evidence="2" id="KW-0479">Metal-binding</keyword>
<proteinExistence type="inferred from homology"/>
<keyword evidence="5" id="KW-1185">Reference proteome</keyword>
<dbReference type="Pfam" id="PF19086">
    <property type="entry name" value="Terpene_syn_C_2"/>
    <property type="match status" value="1"/>
</dbReference>
<evidence type="ECO:0000256" key="3">
    <source>
        <dbReference type="SAM" id="MobiDB-lite"/>
    </source>
</evidence>
<evidence type="ECO:0000313" key="4">
    <source>
        <dbReference type="EMBL" id="MFC5148867.1"/>
    </source>
</evidence>
<dbReference type="PANTHER" id="PTHR35201:SF4">
    <property type="entry name" value="BETA-PINACENE SYNTHASE-RELATED"/>
    <property type="match status" value="1"/>
</dbReference>
<dbReference type="SFLD" id="SFLDS00005">
    <property type="entry name" value="Isoprenoid_Synthase_Type_I"/>
    <property type="match status" value="1"/>
</dbReference>
<dbReference type="EMBL" id="JBHSKJ010000021">
    <property type="protein sequence ID" value="MFC5148867.1"/>
    <property type="molecule type" value="Genomic_DNA"/>
</dbReference>
<gene>
    <name evidence="4" type="ORF">ACFPP6_29790</name>
</gene>
<evidence type="ECO:0000256" key="2">
    <source>
        <dbReference type="RuleBase" id="RU366034"/>
    </source>
</evidence>
<feature type="compositionally biased region" description="Pro residues" evidence="3">
    <location>
        <begin position="28"/>
        <end position="37"/>
    </location>
</feature>
<sequence>MRAETGAPHRPVKEEAQDAHPGSGAPAPRMPIPPSDPNPFALRAHTAVHSWLACFAICQSPVSQRNLRRARITDTTALAYPDAGPEDLVRLTQWLYWTFIMDDDFDDGPDGRDPARCAGALDSLVRVLDGGAGESPATRAFADIWRRMLADRSPAWCKEFRKDTEEWFWTYYEDAVDRAAGRYPPLDAYRYRRARGVGAHMFLTLAELGASLDLPEELRHLPALQDLKRAAAEYTGLNNDLWSVAKDRSVGVFHNAIVLLERHEGCSPREAADCVAGMLAECAERMLTAARELPEQLDAASAAGTMRTDVLTCAAAYQKFVRGCFDYYHRADRYTRPDPQASGIPTAVHRLFESDSGTSGNDWN</sequence>
<evidence type="ECO:0000256" key="1">
    <source>
        <dbReference type="ARBA" id="ARBA00023239"/>
    </source>
</evidence>
<keyword evidence="1 2" id="KW-0456">Lyase</keyword>
<dbReference type="Gene3D" id="1.10.600.10">
    <property type="entry name" value="Farnesyl Diphosphate Synthase"/>
    <property type="match status" value="1"/>
</dbReference>
<organism evidence="4 5">
    <name type="scientific">Streptomyces aureoversilis</name>
    <dbReference type="NCBI Taxonomy" id="67277"/>
    <lineage>
        <taxon>Bacteria</taxon>
        <taxon>Bacillati</taxon>
        <taxon>Actinomycetota</taxon>
        <taxon>Actinomycetes</taxon>
        <taxon>Kitasatosporales</taxon>
        <taxon>Streptomycetaceae</taxon>
        <taxon>Streptomyces</taxon>
    </lineage>
</organism>
<dbReference type="SUPFAM" id="SSF48576">
    <property type="entry name" value="Terpenoid synthases"/>
    <property type="match status" value="1"/>
</dbReference>
<reference evidence="5" key="1">
    <citation type="journal article" date="2019" name="Int. J. Syst. Evol. Microbiol.">
        <title>The Global Catalogue of Microorganisms (GCM) 10K type strain sequencing project: providing services to taxonomists for standard genome sequencing and annotation.</title>
        <authorList>
            <consortium name="The Broad Institute Genomics Platform"/>
            <consortium name="The Broad Institute Genome Sequencing Center for Infectious Disease"/>
            <person name="Wu L."/>
            <person name="Ma J."/>
        </authorList>
    </citation>
    <scope>NUCLEOTIDE SEQUENCE [LARGE SCALE GENOMIC DNA]</scope>
    <source>
        <strain evidence="5">CGMCC 4.1641</strain>
    </source>
</reference>
<dbReference type="EC" id="4.2.3.-" evidence="2"/>
<comment type="similarity">
    <text evidence="2">Belongs to the terpene synthase family.</text>
</comment>
<accession>A0ABW0A5A6</accession>
<feature type="region of interest" description="Disordered" evidence="3">
    <location>
        <begin position="1"/>
        <end position="38"/>
    </location>
</feature>
<protein>
    <recommendedName>
        <fullName evidence="2">Terpene synthase</fullName>
        <ecNumber evidence="2">4.2.3.-</ecNumber>
    </recommendedName>
</protein>
<dbReference type="PANTHER" id="PTHR35201">
    <property type="entry name" value="TERPENE SYNTHASE"/>
    <property type="match status" value="1"/>
</dbReference>
<dbReference type="InterPro" id="IPR034686">
    <property type="entry name" value="Terpene_cyclase-like_2"/>
</dbReference>
<evidence type="ECO:0000313" key="5">
    <source>
        <dbReference type="Proteomes" id="UP001596222"/>
    </source>
</evidence>
<comment type="caution">
    <text evidence="4">The sequence shown here is derived from an EMBL/GenBank/DDBJ whole genome shotgun (WGS) entry which is preliminary data.</text>
</comment>
<dbReference type="Proteomes" id="UP001596222">
    <property type="component" value="Unassembled WGS sequence"/>
</dbReference>
<dbReference type="RefSeq" id="WP_382048916.1">
    <property type="nucleotide sequence ID" value="NZ_JBHSKJ010000021.1"/>
</dbReference>
<keyword evidence="2" id="KW-0460">Magnesium</keyword>
<dbReference type="SFLD" id="SFLDG01020">
    <property type="entry name" value="Terpene_Cyclase_Like_2"/>
    <property type="match status" value="1"/>
</dbReference>
<name>A0ABW0A5A6_9ACTN</name>
<dbReference type="InterPro" id="IPR008949">
    <property type="entry name" value="Isoprenoid_synthase_dom_sf"/>
</dbReference>
<comment type="cofactor">
    <cofactor evidence="2">
        <name>Mg(2+)</name>
        <dbReference type="ChEBI" id="CHEBI:18420"/>
    </cofactor>
</comment>